<dbReference type="AlphaFoldDB" id="W1YIJ7"/>
<proteinExistence type="predicted"/>
<organism evidence="2">
    <name type="scientific">human gut metagenome</name>
    <dbReference type="NCBI Taxonomy" id="408170"/>
    <lineage>
        <taxon>unclassified sequences</taxon>
        <taxon>metagenomes</taxon>
        <taxon>organismal metagenomes</taxon>
    </lineage>
</organism>
<keyword evidence="1" id="KW-1133">Transmembrane helix</keyword>
<gene>
    <name evidence="2" type="ORF">Q604_UNBC03697G0001</name>
</gene>
<protein>
    <submittedName>
        <fullName evidence="2">Uncharacterized protein</fullName>
    </submittedName>
</protein>
<evidence type="ECO:0000313" key="2">
    <source>
        <dbReference type="EMBL" id="ETJ42338.1"/>
    </source>
</evidence>
<comment type="caution">
    <text evidence="2">The sequence shown here is derived from an EMBL/GenBank/DDBJ whole genome shotgun (WGS) entry which is preliminary data.</text>
</comment>
<feature type="transmembrane region" description="Helical" evidence="1">
    <location>
        <begin position="51"/>
        <end position="71"/>
    </location>
</feature>
<feature type="non-terminal residue" evidence="2">
    <location>
        <position position="76"/>
    </location>
</feature>
<keyword evidence="1" id="KW-0472">Membrane</keyword>
<name>W1YIJ7_9ZZZZ</name>
<feature type="non-terminal residue" evidence="2">
    <location>
        <position position="1"/>
    </location>
</feature>
<accession>W1YIJ7</accession>
<sequence length="76" mass="8427">KIYPEANDGEVRLKDNQGNRYSLLNHGDGKETALYDDNRSVTFHRDTSGNLVWDAGLAGLLPSIAAGYYIFHGFNP</sequence>
<dbReference type="EMBL" id="AZMM01003697">
    <property type="protein sequence ID" value="ETJ42338.1"/>
    <property type="molecule type" value="Genomic_DNA"/>
</dbReference>
<evidence type="ECO:0000256" key="1">
    <source>
        <dbReference type="SAM" id="Phobius"/>
    </source>
</evidence>
<keyword evidence="1" id="KW-0812">Transmembrane</keyword>
<reference evidence="2" key="1">
    <citation type="submission" date="2013-12" db="EMBL/GenBank/DDBJ databases">
        <title>A Varibaculum cambriense genome reconstructed from a premature infant gut community with otherwise low bacterial novelty that shifts toward anaerobic metabolism during the third week of life.</title>
        <authorList>
            <person name="Brown C.T."/>
            <person name="Sharon I."/>
            <person name="Thomas B.C."/>
            <person name="Castelle C.J."/>
            <person name="Morowitz M.J."/>
            <person name="Banfield J.F."/>
        </authorList>
    </citation>
    <scope>NUCLEOTIDE SEQUENCE</scope>
</reference>